<feature type="compositionally biased region" description="Polar residues" evidence="9">
    <location>
        <begin position="284"/>
        <end position="300"/>
    </location>
</feature>
<feature type="compositionally biased region" description="Polar residues" evidence="9">
    <location>
        <begin position="84"/>
        <end position="94"/>
    </location>
</feature>
<feature type="compositionally biased region" description="Low complexity" evidence="9">
    <location>
        <begin position="392"/>
        <end position="401"/>
    </location>
</feature>
<evidence type="ECO:0000256" key="7">
    <source>
        <dbReference type="ARBA" id="ARBA00023163"/>
    </source>
</evidence>
<dbReference type="AlphaFoldDB" id="A0A4U0U785"/>
<dbReference type="InterPro" id="IPR013734">
    <property type="entry name" value="TF_Nrm1/Whi5"/>
</dbReference>
<feature type="region of interest" description="Disordered" evidence="9">
    <location>
        <begin position="1"/>
        <end position="193"/>
    </location>
</feature>
<evidence type="ECO:0000256" key="1">
    <source>
        <dbReference type="ARBA" id="ARBA00004123"/>
    </source>
</evidence>
<reference evidence="10 11" key="1">
    <citation type="submission" date="2017-03" db="EMBL/GenBank/DDBJ databases">
        <title>Genomes of endolithic fungi from Antarctica.</title>
        <authorList>
            <person name="Coleine C."/>
            <person name="Masonjones S."/>
            <person name="Stajich J.E."/>
        </authorList>
    </citation>
    <scope>NUCLEOTIDE SEQUENCE [LARGE SCALE GENOMIC DNA]</scope>
    <source>
        <strain evidence="10 11">CCFEE 6315</strain>
    </source>
</reference>
<keyword evidence="5" id="KW-0678">Repressor</keyword>
<proteinExistence type="inferred from homology"/>
<dbReference type="InterPro" id="IPR039198">
    <property type="entry name" value="Srl3/Whi5"/>
</dbReference>
<evidence type="ECO:0000256" key="4">
    <source>
        <dbReference type="ARBA" id="ARBA00022490"/>
    </source>
</evidence>
<keyword evidence="11" id="KW-1185">Reference proteome</keyword>
<keyword evidence="8" id="KW-0539">Nucleus</keyword>
<evidence type="ECO:0000313" key="10">
    <source>
        <dbReference type="EMBL" id="TKA30075.1"/>
    </source>
</evidence>
<organism evidence="10 11">
    <name type="scientific">Salinomyces thailandicus</name>
    <dbReference type="NCBI Taxonomy" id="706561"/>
    <lineage>
        <taxon>Eukaryota</taxon>
        <taxon>Fungi</taxon>
        <taxon>Dikarya</taxon>
        <taxon>Ascomycota</taxon>
        <taxon>Pezizomycotina</taxon>
        <taxon>Dothideomycetes</taxon>
        <taxon>Dothideomycetidae</taxon>
        <taxon>Mycosphaerellales</taxon>
        <taxon>Teratosphaeriaceae</taxon>
        <taxon>Salinomyces</taxon>
    </lineage>
</organism>
<dbReference type="PANTHER" id="PTHR28246">
    <property type="entry name" value="G1-SPECIFIC TRANSCRIPTIONAL REPRESSOR WHI5-RELATED"/>
    <property type="match status" value="1"/>
</dbReference>
<keyword evidence="4" id="KW-0963">Cytoplasm</keyword>
<evidence type="ECO:0000256" key="6">
    <source>
        <dbReference type="ARBA" id="ARBA00023015"/>
    </source>
</evidence>
<evidence type="ECO:0000256" key="8">
    <source>
        <dbReference type="ARBA" id="ARBA00023242"/>
    </source>
</evidence>
<feature type="compositionally biased region" description="Low complexity" evidence="9">
    <location>
        <begin position="183"/>
        <end position="192"/>
    </location>
</feature>
<feature type="compositionally biased region" description="Low complexity" evidence="9">
    <location>
        <begin position="59"/>
        <end position="83"/>
    </location>
</feature>
<gene>
    <name evidence="10" type="ORF">B0A50_02794</name>
</gene>
<feature type="region of interest" description="Disordered" evidence="9">
    <location>
        <begin position="266"/>
        <end position="362"/>
    </location>
</feature>
<dbReference type="Proteomes" id="UP000308549">
    <property type="component" value="Unassembled WGS sequence"/>
</dbReference>
<keyword evidence="6" id="KW-0805">Transcription regulation</keyword>
<accession>A0A4U0U785</accession>
<dbReference type="GO" id="GO:0000082">
    <property type="term" value="P:G1/S transition of mitotic cell cycle"/>
    <property type="evidence" value="ECO:0007669"/>
    <property type="project" value="InterPro"/>
</dbReference>
<feature type="compositionally biased region" description="Polar residues" evidence="9">
    <location>
        <begin position="135"/>
        <end position="145"/>
    </location>
</feature>
<comment type="similarity">
    <text evidence="3">Belongs to the WHI5/NRM1 family.</text>
</comment>
<feature type="compositionally biased region" description="Polar residues" evidence="9">
    <location>
        <begin position="28"/>
        <end position="58"/>
    </location>
</feature>
<dbReference type="PANTHER" id="PTHR28246:SF1">
    <property type="entry name" value="G1-SPECIFIC TRANSCRIPTIONAL REPRESSOR WHI5-RELATED"/>
    <property type="match status" value="1"/>
</dbReference>
<protein>
    <submittedName>
        <fullName evidence="10">Uncharacterized protein</fullName>
    </submittedName>
</protein>
<keyword evidence="7" id="KW-0804">Transcription</keyword>
<dbReference type="GO" id="GO:0033309">
    <property type="term" value="C:SBF transcription complex"/>
    <property type="evidence" value="ECO:0007669"/>
    <property type="project" value="TreeGrafter"/>
</dbReference>
<dbReference type="OrthoDB" id="2359117at2759"/>
<feature type="compositionally biased region" description="Low complexity" evidence="9">
    <location>
        <begin position="10"/>
        <end position="20"/>
    </location>
</feature>
<dbReference type="Pfam" id="PF08528">
    <property type="entry name" value="Whi5"/>
    <property type="match status" value="1"/>
</dbReference>
<dbReference type="GO" id="GO:0005737">
    <property type="term" value="C:cytoplasm"/>
    <property type="evidence" value="ECO:0007669"/>
    <property type="project" value="UniProtKB-SubCell"/>
</dbReference>
<comment type="caution">
    <text evidence="10">The sequence shown here is derived from an EMBL/GenBank/DDBJ whole genome shotgun (WGS) entry which is preliminary data.</text>
</comment>
<evidence type="ECO:0000313" key="11">
    <source>
        <dbReference type="Proteomes" id="UP000308549"/>
    </source>
</evidence>
<evidence type="ECO:0000256" key="5">
    <source>
        <dbReference type="ARBA" id="ARBA00022491"/>
    </source>
</evidence>
<dbReference type="EMBL" id="NAJL01000012">
    <property type="protein sequence ID" value="TKA30075.1"/>
    <property type="molecule type" value="Genomic_DNA"/>
</dbReference>
<evidence type="ECO:0000256" key="2">
    <source>
        <dbReference type="ARBA" id="ARBA00004496"/>
    </source>
</evidence>
<sequence length="441" mass="47594">MAPYAPAPVTPKTATATQATHIRPSGAVNPTTSAHKATRSLHQADSNPRLHSQHVSQPASQESFVSVQSQGSSVAAPFHSSSSNLSQLTNYTDPTSPPSSARLKHTEQLSHVQQRARTPEHTRYDVQAGGDYPSKSPTGLTSPLSVNGAKRTASGHVKNAPSLESMPSTPTAATHGRRRSRAESTSSTNSRAGEMAQTLKARLGYAMAKVQHGWEHKNLAEVEQLAAHKAFQNQHTAVYGDYSQRPVSAGLSNGAARLSMYDSYKRDMLDGPTSPPFKRRSGNFAGSMTSPPQYQRTNAGGLQPPADIRPTTSRHQYQQYSTSSIEQANQTHSTAMSPPRTPVNGQQQARRPLNVRTDTQTAQAERDALDALFQLGSPHGAQSQSHFSRHVNNLSQNSSQQGSPLRGEYQATPRRVTFARSESDRSSARSDSIEEEGSTDA</sequence>
<feature type="region of interest" description="Disordered" evidence="9">
    <location>
        <begin position="377"/>
        <end position="441"/>
    </location>
</feature>
<name>A0A4U0U785_9PEZI</name>
<evidence type="ECO:0000256" key="3">
    <source>
        <dbReference type="ARBA" id="ARBA00006922"/>
    </source>
</evidence>
<evidence type="ECO:0000256" key="9">
    <source>
        <dbReference type="SAM" id="MobiDB-lite"/>
    </source>
</evidence>
<feature type="compositionally biased region" description="Basic and acidic residues" evidence="9">
    <location>
        <begin position="421"/>
        <end position="432"/>
    </location>
</feature>
<comment type="subcellular location">
    <subcellularLocation>
        <location evidence="2">Cytoplasm</location>
    </subcellularLocation>
    <subcellularLocation>
        <location evidence="1">Nucleus</location>
    </subcellularLocation>
</comment>
<dbReference type="GO" id="GO:0003712">
    <property type="term" value="F:transcription coregulator activity"/>
    <property type="evidence" value="ECO:0007669"/>
    <property type="project" value="TreeGrafter"/>
</dbReference>
<feature type="compositionally biased region" description="Polar residues" evidence="9">
    <location>
        <begin position="310"/>
        <end position="336"/>
    </location>
</feature>